<dbReference type="EMBL" id="CP001638">
    <property type="protein sequence ID" value="ACS24533.1"/>
    <property type="molecule type" value="Genomic_DNA"/>
</dbReference>
<gene>
    <name evidence="1" type="ordered locus">GWCH70_1788</name>
</gene>
<name>C5D291_GEOSW</name>
<sequence>MVNRLEYRLWLGEENYRLLYFYESIDLPQIIARRECEFFVKDGVTYRQVSSALEHDTFVIYIEEYERGPKEAEVDSNDLLLEVRELDSENGHPVIATLELPSHLDVMAYIGNSFTYFHGKEWLRDSAEIDEDRKVYVLYVTATGLVIEEGENDR</sequence>
<dbReference type="STRING" id="471223.GWCH70_1788"/>
<dbReference type="HOGENOM" id="CLU_144075_1_0_9"/>
<reference evidence="1" key="1">
    <citation type="submission" date="2009-06" db="EMBL/GenBank/DDBJ databases">
        <title>Complete sequence of chromosome of Geopacillus sp. WCH70.</title>
        <authorList>
            <consortium name="US DOE Joint Genome Institute"/>
            <person name="Lucas S."/>
            <person name="Copeland A."/>
            <person name="Lapidus A."/>
            <person name="Glavina del Rio T."/>
            <person name="Dalin E."/>
            <person name="Tice H."/>
            <person name="Bruce D."/>
            <person name="Goodwin L."/>
            <person name="Pitluck S."/>
            <person name="Chertkov O."/>
            <person name="Brettin T."/>
            <person name="Detter J.C."/>
            <person name="Han C."/>
            <person name="Larimer F."/>
            <person name="Land M."/>
            <person name="Hauser L."/>
            <person name="Kyrpides N."/>
            <person name="Mikhailova N."/>
            <person name="Brumm P."/>
            <person name="Mead D.A."/>
            <person name="Richardson P."/>
        </authorList>
    </citation>
    <scope>NUCLEOTIDE SEQUENCE [LARGE SCALE GENOMIC DNA]</scope>
    <source>
        <strain evidence="1">WCH70</strain>
    </source>
</reference>
<dbReference type="KEGG" id="gwc:GWCH70_1788"/>
<accession>C5D291</accession>
<protein>
    <submittedName>
        <fullName evidence="1">Uncharacterized protein</fullName>
    </submittedName>
</protein>
<evidence type="ECO:0000313" key="1">
    <source>
        <dbReference type="EMBL" id="ACS24533.1"/>
    </source>
</evidence>
<organism evidence="1">
    <name type="scientific">Geobacillus sp. (strain WCH70)</name>
    <dbReference type="NCBI Taxonomy" id="471223"/>
    <lineage>
        <taxon>Bacteria</taxon>
        <taxon>Bacillati</taxon>
        <taxon>Bacillota</taxon>
        <taxon>Bacilli</taxon>
        <taxon>Bacillales</taxon>
        <taxon>Anoxybacillaceae</taxon>
        <taxon>Geobacillus</taxon>
    </lineage>
</organism>
<dbReference type="eggNOG" id="ENOG503282S">
    <property type="taxonomic scope" value="Bacteria"/>
</dbReference>
<proteinExistence type="predicted"/>
<dbReference type="AlphaFoldDB" id="C5D291"/>